<evidence type="ECO:0000256" key="2">
    <source>
        <dbReference type="SAM" id="MobiDB-lite"/>
    </source>
</evidence>
<dbReference type="CDD" id="cd02966">
    <property type="entry name" value="TlpA_like_family"/>
    <property type="match status" value="1"/>
</dbReference>
<dbReference type="AlphaFoldDB" id="A0A8J2VS32"/>
<dbReference type="SUPFAM" id="SSF52833">
    <property type="entry name" value="Thioredoxin-like"/>
    <property type="match status" value="1"/>
</dbReference>
<dbReference type="Pfam" id="PF00578">
    <property type="entry name" value="AhpC-TSA"/>
    <property type="match status" value="1"/>
</dbReference>
<evidence type="ECO:0000256" key="3">
    <source>
        <dbReference type="SAM" id="SignalP"/>
    </source>
</evidence>
<dbReference type="InterPro" id="IPR000866">
    <property type="entry name" value="AhpC/TSA"/>
</dbReference>
<protein>
    <recommendedName>
        <fullName evidence="4">Thioredoxin domain-containing protein</fullName>
    </recommendedName>
</protein>
<dbReference type="GO" id="GO:0016491">
    <property type="term" value="F:oxidoreductase activity"/>
    <property type="evidence" value="ECO:0007669"/>
    <property type="project" value="InterPro"/>
</dbReference>
<dbReference type="GO" id="GO:0016209">
    <property type="term" value="F:antioxidant activity"/>
    <property type="evidence" value="ECO:0007669"/>
    <property type="project" value="InterPro"/>
</dbReference>
<evidence type="ECO:0000259" key="4">
    <source>
        <dbReference type="PROSITE" id="PS51352"/>
    </source>
</evidence>
<feature type="domain" description="Thioredoxin" evidence="4">
    <location>
        <begin position="87"/>
        <end position="224"/>
    </location>
</feature>
<evidence type="ECO:0000256" key="1">
    <source>
        <dbReference type="ARBA" id="ARBA00023157"/>
    </source>
</evidence>
<dbReference type="InterPro" id="IPR036249">
    <property type="entry name" value="Thioredoxin-like_sf"/>
</dbReference>
<feature type="chain" id="PRO_5035198724" description="Thioredoxin domain-containing protein" evidence="3">
    <location>
        <begin position="24"/>
        <end position="224"/>
    </location>
</feature>
<keyword evidence="1" id="KW-1015">Disulfide bond</keyword>
<reference evidence="5" key="1">
    <citation type="journal article" date="2014" name="Int. J. Syst. Evol. Microbiol.">
        <title>Complete genome sequence of Corynebacterium casei LMG S-19264T (=DSM 44701T), isolated from a smear-ripened cheese.</title>
        <authorList>
            <consortium name="US DOE Joint Genome Institute (JGI-PGF)"/>
            <person name="Walter F."/>
            <person name="Albersmeier A."/>
            <person name="Kalinowski J."/>
            <person name="Ruckert C."/>
        </authorList>
    </citation>
    <scope>NUCLEOTIDE SEQUENCE</scope>
    <source>
        <strain evidence="5">CGMCC 1.15371</strain>
    </source>
</reference>
<name>A0A8J2VS32_9BACL</name>
<dbReference type="PANTHER" id="PTHR42852:SF13">
    <property type="entry name" value="PROTEIN DIPZ"/>
    <property type="match status" value="1"/>
</dbReference>
<organism evidence="5 6">
    <name type="scientific">Pullulanibacillus camelliae</name>
    <dbReference type="NCBI Taxonomy" id="1707096"/>
    <lineage>
        <taxon>Bacteria</taxon>
        <taxon>Bacillati</taxon>
        <taxon>Bacillota</taxon>
        <taxon>Bacilli</taxon>
        <taxon>Bacillales</taxon>
        <taxon>Sporolactobacillaceae</taxon>
        <taxon>Pullulanibacillus</taxon>
    </lineage>
</organism>
<dbReference type="PROSITE" id="PS51352">
    <property type="entry name" value="THIOREDOXIN_2"/>
    <property type="match status" value="1"/>
</dbReference>
<gene>
    <name evidence="5" type="ORF">GCM10011391_15080</name>
</gene>
<keyword evidence="3" id="KW-0732">Signal</keyword>
<feature type="signal peptide" evidence="3">
    <location>
        <begin position="1"/>
        <end position="23"/>
    </location>
</feature>
<feature type="region of interest" description="Disordered" evidence="2">
    <location>
        <begin position="48"/>
        <end position="78"/>
    </location>
</feature>
<comment type="caution">
    <text evidence="5">The sequence shown here is derived from an EMBL/GenBank/DDBJ whole genome shotgun (WGS) entry which is preliminary data.</text>
</comment>
<dbReference type="InterPro" id="IPR050553">
    <property type="entry name" value="Thioredoxin_ResA/DsbE_sf"/>
</dbReference>
<dbReference type="Gene3D" id="3.40.30.10">
    <property type="entry name" value="Glutaredoxin"/>
    <property type="match status" value="1"/>
</dbReference>
<evidence type="ECO:0000313" key="5">
    <source>
        <dbReference type="EMBL" id="GGE37160.1"/>
    </source>
</evidence>
<proteinExistence type="predicted"/>
<evidence type="ECO:0000313" key="6">
    <source>
        <dbReference type="Proteomes" id="UP000628775"/>
    </source>
</evidence>
<dbReference type="EMBL" id="BMIR01000005">
    <property type="protein sequence ID" value="GGE37160.1"/>
    <property type="molecule type" value="Genomic_DNA"/>
</dbReference>
<dbReference type="PANTHER" id="PTHR42852">
    <property type="entry name" value="THIOL:DISULFIDE INTERCHANGE PROTEIN DSBE"/>
    <property type="match status" value="1"/>
</dbReference>
<feature type="compositionally biased region" description="Basic and acidic residues" evidence="2">
    <location>
        <begin position="48"/>
        <end position="64"/>
    </location>
</feature>
<dbReference type="Proteomes" id="UP000628775">
    <property type="component" value="Unassembled WGS sequence"/>
</dbReference>
<reference evidence="5" key="2">
    <citation type="submission" date="2020-09" db="EMBL/GenBank/DDBJ databases">
        <authorList>
            <person name="Sun Q."/>
            <person name="Zhou Y."/>
        </authorList>
    </citation>
    <scope>NUCLEOTIDE SEQUENCE</scope>
    <source>
        <strain evidence="5">CGMCC 1.15371</strain>
    </source>
</reference>
<keyword evidence="6" id="KW-1185">Reference proteome</keyword>
<accession>A0A8J2VS32</accession>
<dbReference type="RefSeq" id="WP_188691548.1">
    <property type="nucleotide sequence ID" value="NZ_BMIR01000005.1"/>
</dbReference>
<dbReference type="InterPro" id="IPR013766">
    <property type="entry name" value="Thioredoxin_domain"/>
</dbReference>
<sequence>MLNRMLIGFCCVAVLFCVMKVFAFPNEAPFPSQKQQVNEIDKEVKQKVASLDKKTKSNEDDKSDAQATPSHNPPAVAANGQEGATALAVGDSVPSVEMESLNGEHINLSDYKGKTVVLNYFGSWCDPCKGETTDLVDFYNQASHADFVMFQVDAFYYEMNGKKDVEAFANHYHVPFTILLDKDKQFKSQFGVSMIPTTIIIDKQGNIDQVHIGPVSANWLKNHI</sequence>